<dbReference type="AlphaFoldDB" id="A0A0P1BH28"/>
<name>A0A0P1BH28_9BASI</name>
<proteinExistence type="predicted"/>
<sequence>MTGPAGLSNFILGRSSISRLSTLVTQQTQSRNKSIIILIHDWRQRQLIRHAAEMAQIGPPAGV</sequence>
<protein>
    <submittedName>
        <fullName evidence="1">Uncharacterized protein</fullName>
    </submittedName>
</protein>
<keyword evidence="2" id="KW-1185">Reference proteome</keyword>
<dbReference type="Proteomes" id="UP000054845">
    <property type="component" value="Unassembled WGS sequence"/>
</dbReference>
<evidence type="ECO:0000313" key="1">
    <source>
        <dbReference type="EMBL" id="CEH14904.1"/>
    </source>
</evidence>
<accession>A0A0P1BH28</accession>
<evidence type="ECO:0000313" key="2">
    <source>
        <dbReference type="Proteomes" id="UP000054845"/>
    </source>
</evidence>
<dbReference type="EMBL" id="CCYA01000250">
    <property type="protein sequence ID" value="CEH14904.1"/>
    <property type="molecule type" value="Genomic_DNA"/>
</dbReference>
<reference evidence="1 2" key="1">
    <citation type="submission" date="2014-09" db="EMBL/GenBank/DDBJ databases">
        <authorList>
            <person name="Magalhaes I.L.F."/>
            <person name="Oliveira U."/>
            <person name="Santos F.R."/>
            <person name="Vidigal T.H.D.A."/>
            <person name="Brescovit A.D."/>
            <person name="Santos A.J."/>
        </authorList>
    </citation>
    <scope>NUCLEOTIDE SEQUENCE [LARGE SCALE GENOMIC DNA]</scope>
</reference>
<organism evidence="1 2">
    <name type="scientific">Ceraceosorus bombacis</name>
    <dbReference type="NCBI Taxonomy" id="401625"/>
    <lineage>
        <taxon>Eukaryota</taxon>
        <taxon>Fungi</taxon>
        <taxon>Dikarya</taxon>
        <taxon>Basidiomycota</taxon>
        <taxon>Ustilaginomycotina</taxon>
        <taxon>Exobasidiomycetes</taxon>
        <taxon>Ceraceosorales</taxon>
        <taxon>Ceraceosoraceae</taxon>
        <taxon>Ceraceosorus</taxon>
    </lineage>
</organism>